<protein>
    <recommendedName>
        <fullName evidence="1">SET domain-containing protein</fullName>
    </recommendedName>
</protein>
<feature type="domain" description="SET" evidence="1">
    <location>
        <begin position="38"/>
        <end position="256"/>
    </location>
</feature>
<dbReference type="InterPro" id="IPR046341">
    <property type="entry name" value="SET_dom_sf"/>
</dbReference>
<name>A0A7M7JE50_VARDE</name>
<dbReference type="InterPro" id="IPR044429">
    <property type="entry name" value="SETD4_SET"/>
</dbReference>
<dbReference type="EnsemblMetazoa" id="XM_022793010">
    <property type="protein sequence ID" value="XP_022648745"/>
    <property type="gene ID" value="LOC111245122"/>
</dbReference>
<dbReference type="OMA" id="NTELMMC"/>
<dbReference type="PANTHER" id="PTHR13271:SF151">
    <property type="entry name" value="SET DOMAIN-CONTAINING PROTEIN 4"/>
    <property type="match status" value="1"/>
</dbReference>
<dbReference type="GeneID" id="111245122"/>
<evidence type="ECO:0000259" key="1">
    <source>
        <dbReference type="PROSITE" id="PS50280"/>
    </source>
</evidence>
<dbReference type="Pfam" id="PF00856">
    <property type="entry name" value="SET"/>
    <property type="match status" value="1"/>
</dbReference>
<dbReference type="KEGG" id="vde:111245122"/>
<keyword evidence="3" id="KW-1185">Reference proteome</keyword>
<dbReference type="AlphaFoldDB" id="A0A7M7JE50"/>
<dbReference type="PANTHER" id="PTHR13271">
    <property type="entry name" value="UNCHARACTERIZED PUTATIVE METHYLTRANSFERASE"/>
    <property type="match status" value="1"/>
</dbReference>
<dbReference type="Gene3D" id="3.90.1410.10">
    <property type="entry name" value="set domain protein methyltransferase, domain 1"/>
    <property type="match status" value="1"/>
</dbReference>
<dbReference type="CDD" id="cd19177">
    <property type="entry name" value="SET_SETD4"/>
    <property type="match status" value="1"/>
</dbReference>
<dbReference type="InParanoid" id="A0A7M7JE50"/>
<dbReference type="OrthoDB" id="341421at2759"/>
<reference evidence="2" key="1">
    <citation type="submission" date="2021-01" db="UniProtKB">
        <authorList>
            <consortium name="EnsemblMetazoa"/>
        </authorList>
    </citation>
    <scope>IDENTIFICATION</scope>
</reference>
<proteinExistence type="predicted"/>
<dbReference type="SUPFAM" id="SSF82199">
    <property type="entry name" value="SET domain"/>
    <property type="match status" value="1"/>
</dbReference>
<dbReference type="InterPro" id="IPR050600">
    <property type="entry name" value="SETD3_SETD6_MTase"/>
</dbReference>
<evidence type="ECO:0000313" key="2">
    <source>
        <dbReference type="EnsemblMetazoa" id="XP_022648745"/>
    </source>
</evidence>
<dbReference type="PROSITE" id="PS50280">
    <property type="entry name" value="SET"/>
    <property type="match status" value="1"/>
</dbReference>
<organism evidence="2 3">
    <name type="scientific">Varroa destructor</name>
    <name type="common">Honeybee mite</name>
    <dbReference type="NCBI Taxonomy" id="109461"/>
    <lineage>
        <taxon>Eukaryota</taxon>
        <taxon>Metazoa</taxon>
        <taxon>Ecdysozoa</taxon>
        <taxon>Arthropoda</taxon>
        <taxon>Chelicerata</taxon>
        <taxon>Arachnida</taxon>
        <taxon>Acari</taxon>
        <taxon>Parasitiformes</taxon>
        <taxon>Mesostigmata</taxon>
        <taxon>Gamasina</taxon>
        <taxon>Dermanyssoidea</taxon>
        <taxon>Varroidae</taxon>
        <taxon>Varroa</taxon>
    </lineage>
</organism>
<sequence length="399" mass="46078">MGRTYRKRRRYNQMFIRNITVRGLYSWIVAKGFRPSKCNLRLAVTSSGRGMVCQNAVQPGDIIISLPESLLITESKVRASIPNLPNTFSIEEILTAFIIAETRLGSYSTWQPYISSLPAEFNSLFTYKQLDKLPRGLQLAFGNAWPIVKRIVYLSNYRHSVDRWCTTALRSWRNLSKYFQAVKADDVSESEFLWSWCVVNTRCIYVEGHGGVLAPFLDMLNHHWTASVNTQFKEGHFVIISNSRYEPGEEVFISYGNYDNRTLLQNYGFVLDDNPNDCVPIERHHLDLLHAVKKFTRFDQKIALIEKREFLTNQTGFTVEGATWNLIVILNILEDCTPHGVSRWKLHMIQSTEETSNLELVALLAEIVLDAYPNDIQDYTLKKLVQIEKQILYKLAIHK</sequence>
<accession>A0A7M7JE50</accession>
<dbReference type="GO" id="GO:0016279">
    <property type="term" value="F:protein-lysine N-methyltransferase activity"/>
    <property type="evidence" value="ECO:0007669"/>
    <property type="project" value="InterPro"/>
</dbReference>
<dbReference type="FunCoup" id="A0A7M7JE50">
    <property type="interactions" value="355"/>
</dbReference>
<dbReference type="RefSeq" id="XP_022648745.1">
    <property type="nucleotide sequence ID" value="XM_022793010.1"/>
</dbReference>
<evidence type="ECO:0000313" key="3">
    <source>
        <dbReference type="Proteomes" id="UP000594260"/>
    </source>
</evidence>
<dbReference type="Proteomes" id="UP000594260">
    <property type="component" value="Unplaced"/>
</dbReference>
<dbReference type="InterPro" id="IPR001214">
    <property type="entry name" value="SET_dom"/>
</dbReference>